<evidence type="ECO:0000259" key="7">
    <source>
        <dbReference type="Pfam" id="PF25063"/>
    </source>
</evidence>
<evidence type="ECO:0000259" key="5">
    <source>
        <dbReference type="Pfam" id="PF25060"/>
    </source>
</evidence>
<feature type="domain" description="Tetratricopeptide repeat protein 21A/21B second ARM" evidence="5">
    <location>
        <begin position="272"/>
        <end position="541"/>
    </location>
</feature>
<reference evidence="11" key="2">
    <citation type="submission" date="2016-11" db="UniProtKB">
        <authorList>
            <consortium name="WormBaseParasite"/>
        </authorList>
    </citation>
    <scope>IDENTIFICATION</scope>
</reference>
<dbReference type="Pfam" id="PF25060">
    <property type="entry name" value="ARM_TT21_2nd"/>
    <property type="match status" value="1"/>
</dbReference>
<dbReference type="PANTHER" id="PTHR14699:SF0">
    <property type="entry name" value="TETRATRICOPEPTIDE REPEAT PROTEIN 21 HOMOLOG"/>
    <property type="match status" value="1"/>
</dbReference>
<keyword evidence="3 4" id="KW-0802">TPR repeat</keyword>
<feature type="domain" description="Tetratricopeptide repeat protein 21A/21B fifth ARM repeats" evidence="8">
    <location>
        <begin position="967"/>
        <end position="1082"/>
    </location>
</feature>
<dbReference type="InterPro" id="IPR056835">
    <property type="entry name" value="ARM_TT21_5th"/>
</dbReference>
<dbReference type="GO" id="GO:0035721">
    <property type="term" value="P:intraciliary retrograde transport"/>
    <property type="evidence" value="ECO:0007669"/>
    <property type="project" value="TreeGrafter"/>
</dbReference>
<evidence type="ECO:0000259" key="8">
    <source>
        <dbReference type="Pfam" id="PF25064"/>
    </source>
</evidence>
<organism evidence="10 11">
    <name type="scientific">Loa loa</name>
    <name type="common">Eye worm</name>
    <name type="synonym">Filaria loa</name>
    <dbReference type="NCBI Taxonomy" id="7209"/>
    <lineage>
        <taxon>Eukaryota</taxon>
        <taxon>Metazoa</taxon>
        <taxon>Ecdysozoa</taxon>
        <taxon>Nematoda</taxon>
        <taxon>Chromadorea</taxon>
        <taxon>Rhabditida</taxon>
        <taxon>Spirurina</taxon>
        <taxon>Spiruromorpha</taxon>
        <taxon>Filarioidea</taxon>
        <taxon>Onchocercidae</taxon>
        <taxon>Loa</taxon>
    </lineage>
</organism>
<keyword evidence="10" id="KW-1185">Reference proteome</keyword>
<dbReference type="Gene3D" id="1.25.40.10">
    <property type="entry name" value="Tetratricopeptide repeat domain"/>
    <property type="match status" value="4"/>
</dbReference>
<dbReference type="WBParaSite" id="EN70_8026">
    <property type="protein sequence ID" value="EN70_8026"/>
    <property type="gene ID" value="EN70_8026"/>
</dbReference>
<feature type="repeat" description="TPR" evidence="4">
    <location>
        <begin position="745"/>
        <end position="778"/>
    </location>
</feature>
<feature type="domain" description="Tetratricopeptide repeat protein 21A/21B N-terminal ARM repeat" evidence="6">
    <location>
        <begin position="19"/>
        <end position="236"/>
    </location>
</feature>
<dbReference type="PANTHER" id="PTHR14699">
    <property type="entry name" value="STI2 PROTEIN-RELATED"/>
    <property type="match status" value="1"/>
</dbReference>
<name>A0A1I7VZL8_LOALO</name>
<dbReference type="Pfam" id="PF25068">
    <property type="entry name" value="ARM_TT21_4th"/>
    <property type="match status" value="1"/>
</dbReference>
<feature type="domain" description="Tetratricopeptide repeat protein 21A/21B fourth ARM" evidence="9">
    <location>
        <begin position="781"/>
        <end position="934"/>
    </location>
</feature>
<dbReference type="GO" id="GO:0061512">
    <property type="term" value="P:protein localization to cilium"/>
    <property type="evidence" value="ECO:0007669"/>
    <property type="project" value="TreeGrafter"/>
</dbReference>
<dbReference type="InterPro" id="IPR056836">
    <property type="entry name" value="ARM_TT21_4th"/>
</dbReference>
<evidence type="ECO:0000259" key="6">
    <source>
        <dbReference type="Pfam" id="PF25062"/>
    </source>
</evidence>
<dbReference type="InterPro" id="IPR040364">
    <property type="entry name" value="TTC21A/TTC21B"/>
</dbReference>
<reference evidence="10" key="1">
    <citation type="submission" date="2012-04" db="EMBL/GenBank/DDBJ databases">
        <title>The Genome Sequence of Loa loa.</title>
        <authorList>
            <consortium name="The Broad Institute Genome Sequencing Platform"/>
            <consortium name="Broad Institute Genome Sequencing Center for Infectious Disease"/>
            <person name="Nutman T.B."/>
            <person name="Fink D.L."/>
            <person name="Russ C."/>
            <person name="Young S."/>
            <person name="Zeng Q."/>
            <person name="Gargeya S."/>
            <person name="Alvarado L."/>
            <person name="Berlin A."/>
            <person name="Chapman S.B."/>
            <person name="Chen Z."/>
            <person name="Freedman E."/>
            <person name="Gellesch M."/>
            <person name="Goldberg J."/>
            <person name="Griggs A."/>
            <person name="Gujja S."/>
            <person name="Heilman E.R."/>
            <person name="Heiman D."/>
            <person name="Howarth C."/>
            <person name="Mehta T."/>
            <person name="Neiman D."/>
            <person name="Pearson M."/>
            <person name="Roberts A."/>
            <person name="Saif S."/>
            <person name="Shea T."/>
            <person name="Shenoy N."/>
            <person name="Sisk P."/>
            <person name="Stolte C."/>
            <person name="Sykes S."/>
            <person name="White J."/>
            <person name="Yandava C."/>
            <person name="Haas B."/>
            <person name="Henn M.R."/>
            <person name="Nusbaum C."/>
            <person name="Birren B."/>
        </authorList>
    </citation>
    <scope>NUCLEOTIDE SEQUENCE [LARGE SCALE GENOMIC DNA]</scope>
</reference>
<evidence type="ECO:0000256" key="3">
    <source>
        <dbReference type="ARBA" id="ARBA00022803"/>
    </source>
</evidence>
<dbReference type="Pfam" id="PF25064">
    <property type="entry name" value="ARM_TT21_5th"/>
    <property type="match status" value="1"/>
</dbReference>
<evidence type="ECO:0000313" key="10">
    <source>
        <dbReference type="Proteomes" id="UP000095285"/>
    </source>
</evidence>
<evidence type="ECO:0000256" key="4">
    <source>
        <dbReference type="PROSITE-ProRule" id="PRU00339"/>
    </source>
</evidence>
<dbReference type="InterPro" id="IPR056833">
    <property type="entry name" value="ARM_TT21_N"/>
</dbReference>
<dbReference type="eggNOG" id="ENOG502QQAB">
    <property type="taxonomic scope" value="Eukaryota"/>
</dbReference>
<evidence type="ECO:0000313" key="11">
    <source>
        <dbReference type="WBParaSite" id="EN70_8026"/>
    </source>
</evidence>
<dbReference type="Pfam" id="PF25058">
    <property type="entry name" value="ARM_TT21"/>
    <property type="match status" value="1"/>
</dbReference>
<dbReference type="SUPFAM" id="SSF48452">
    <property type="entry name" value="TPR-like"/>
    <property type="match status" value="6"/>
</dbReference>
<dbReference type="InterPro" id="IPR056834">
    <property type="entry name" value="ARM_TT21_C"/>
</dbReference>
<dbReference type="GO" id="GO:0005929">
    <property type="term" value="C:cilium"/>
    <property type="evidence" value="ECO:0007669"/>
    <property type="project" value="GOC"/>
</dbReference>
<dbReference type="SMART" id="SM00028">
    <property type="entry name" value="TPR"/>
    <property type="match status" value="12"/>
</dbReference>
<accession>A0A1I7VZL8</accession>
<dbReference type="STRING" id="7209.A0A1I7VZL8"/>
<dbReference type="Pfam" id="PF25063">
    <property type="entry name" value="ARM_TT21_C"/>
    <property type="match status" value="1"/>
</dbReference>
<keyword evidence="2" id="KW-0677">Repeat</keyword>
<dbReference type="FunFam" id="1.25.40.10:FF:000219">
    <property type="entry name" value="Tetratricopeptide repeat domain 21B"/>
    <property type="match status" value="1"/>
</dbReference>
<sequence>MAALNKEITELDWLLYCNILYHLQEGYYGTVLTICDEELHKASDSRQLMLFRSIALIKHGQYVEVIRLLHLLRQDAIVGFAASVILRTAHALLKNPDREEIFELDRTINEADINANMETRYNAAIAYMLLDNNDKARSIIEKSPDSNNIQFIVLQAWIELHLGKDINTAQKLFKEGIAAEYPSAYIGMARLLERQRNLTELRQVLYTLMKKVPTFLPGYIEYCKAYLMGHDWEHCIEQVQRTLLLQNDCLHVRWLEVIHELIIKGRVMETENALQNLAEAIEKNEPKNYQLHHKIAQLIIRITASDHPAAKFARKLIDRVISMTKNQEYLYEQVRLLLQGGDFKTAESVTLEALKDDVAPNEQLLIGVAQCFIAKGHIDDAVTQMEFVKAAHPDICQTSLYIYLMAVLDKEQHKPLEQFLQKIRNAVDLHLSALQSVVFGVEYLILLDPNLLIDMALQLYEFAPLTPTNSTNVVLKEIDRILTLVRDFCPALLTAMYLLAKAKYLSMDFAEAERLLESCTEKNGAPPEAYLLMAQIHLHKNNYEEAGKCLDIGLSNNFKVREHPLYHLIRAKLQKNSKQIAASIQTLQKATELTSFKASTENGIIPCFKKKSYSNALKYLHFEDESKKRENLEVVDADRIAIYLELMDSYQQLGQLAEVDAVMKEAHNRWAGKTEQQQFVLMEANLKLQRKDVNGALEVLASVSPTQANYQAARIKMAEIYLNEKKDKRKFAVCFKELAQNSPSPVAYILLGDAYMSIQEPARAIEVYETALKSNPKDDVLAEKIGQAYVQCHFYTKAINYYEAALKSGRKPSMRMRLAELLFQLEYYEKCEKVLRQALDADQNPVDIARMSDHVSYLSLLSKLHFENGNWKEASIALERAREIQLSIIAKPPGEVANLIDEKKLAAKISCQLAELHWNRRDANKAIDLYQEAIMTALANLYLSLGKLDACNTQCQLILNIDRSNDDATLMMADLLYQSNEAGKATIHFTQLLNRNPNQYHALARCIELSWRRGNVEQAEKYLRNALSANPRATLDAGFNYCKGLHEWYTGDPNAALQAFNRARRDLEWGERATYNMIEICLNPDNEIIGGGSLDYNRDCNTNDDTNSRNNGNDREVGTKTAERFLKELQCKPGLDYKYRLMENFIMLMSSNRGNVQQALTNFLSMAKTEDPGVVSVGALLGSARAYLILKQIPKAKAQLKRALGYTWTLEDADYLEKCWLLLVDVYINQSKNDQASDILRTVLQHNASSIKAFEYKGYICEREQKWDEAAANYEEAWRLSKCRNPTVGYKLAYNYLKCRKLFECIEICHRVLELYPNYPRIKREIMDKARASIRT</sequence>
<feature type="domain" description="Tetratricopeptide repeat protein 21A/21B C-terminal ARM" evidence="7">
    <location>
        <begin position="1121"/>
        <end position="1331"/>
    </location>
</feature>
<dbReference type="Proteomes" id="UP000095285">
    <property type="component" value="Unassembled WGS sequence"/>
</dbReference>
<comment type="similarity">
    <text evidence="1">Belongs to the TTC21 family.</text>
</comment>
<evidence type="ECO:0000259" key="9">
    <source>
        <dbReference type="Pfam" id="PF25068"/>
    </source>
</evidence>
<dbReference type="PROSITE" id="PS50005">
    <property type="entry name" value="TPR"/>
    <property type="match status" value="1"/>
</dbReference>
<dbReference type="InterPro" id="IPR056832">
    <property type="entry name" value="ARM_TT21_2nd"/>
</dbReference>
<dbReference type="InterPro" id="IPR019734">
    <property type="entry name" value="TPR_rpt"/>
</dbReference>
<proteinExistence type="inferred from homology"/>
<dbReference type="Pfam" id="PF25062">
    <property type="entry name" value="ARM_TT21_N"/>
    <property type="match status" value="1"/>
</dbReference>
<dbReference type="InterPro" id="IPR011990">
    <property type="entry name" value="TPR-like_helical_dom_sf"/>
</dbReference>
<evidence type="ECO:0000256" key="1">
    <source>
        <dbReference type="ARBA" id="ARBA00010935"/>
    </source>
</evidence>
<protein>
    <submittedName>
        <fullName evidence="11">Tetratricopeptide repeat protein 21B</fullName>
    </submittedName>
</protein>
<dbReference type="GO" id="GO:0030991">
    <property type="term" value="C:intraciliary transport particle A"/>
    <property type="evidence" value="ECO:0007669"/>
    <property type="project" value="TreeGrafter"/>
</dbReference>
<dbReference type="Pfam" id="PF13181">
    <property type="entry name" value="TPR_8"/>
    <property type="match status" value="1"/>
</dbReference>
<evidence type="ECO:0000256" key="2">
    <source>
        <dbReference type="ARBA" id="ARBA00022737"/>
    </source>
</evidence>